<gene>
    <name evidence="1" type="ORF">L1987_09019</name>
</gene>
<sequence>MRDCLRQIHALLLKRKRKKILLPGNLRGLVLGLLHLHSSLQDPNPNYMLERKCLLAKENKKNLVFDRPAKRFRLSEDVSFEDPKLANKENRWLRGHIKALVDRECDREKDIDVMKTLIASQQSVIHVQIKAKVKLSKIIDEMKNEERWEDLLNKEEKEEEKDKDEKPKHKFRNDREDEGQGGSSAVGSDDEVIDEEDNDD</sequence>
<accession>A0ACB9JMT6</accession>
<evidence type="ECO:0000313" key="1">
    <source>
        <dbReference type="EMBL" id="KAI3821451.1"/>
    </source>
</evidence>
<name>A0ACB9JMT6_9ASTR</name>
<protein>
    <submittedName>
        <fullName evidence="1">Uncharacterized protein</fullName>
    </submittedName>
</protein>
<evidence type="ECO:0000313" key="2">
    <source>
        <dbReference type="Proteomes" id="UP001056120"/>
    </source>
</evidence>
<proteinExistence type="predicted"/>
<comment type="caution">
    <text evidence="1">The sequence shown here is derived from an EMBL/GenBank/DDBJ whole genome shotgun (WGS) entry which is preliminary data.</text>
</comment>
<reference evidence="1 2" key="2">
    <citation type="journal article" date="2022" name="Mol. Ecol. Resour.">
        <title>The genomes of chicory, endive, great burdock and yacon provide insights into Asteraceae paleo-polyploidization history and plant inulin production.</title>
        <authorList>
            <person name="Fan W."/>
            <person name="Wang S."/>
            <person name="Wang H."/>
            <person name="Wang A."/>
            <person name="Jiang F."/>
            <person name="Liu H."/>
            <person name="Zhao H."/>
            <person name="Xu D."/>
            <person name="Zhang Y."/>
        </authorList>
    </citation>
    <scope>NUCLEOTIDE SEQUENCE [LARGE SCALE GENOMIC DNA]</scope>
    <source>
        <strain evidence="2">cv. Yunnan</strain>
        <tissue evidence="1">Leaves</tissue>
    </source>
</reference>
<keyword evidence="2" id="KW-1185">Reference proteome</keyword>
<organism evidence="1 2">
    <name type="scientific">Smallanthus sonchifolius</name>
    <dbReference type="NCBI Taxonomy" id="185202"/>
    <lineage>
        <taxon>Eukaryota</taxon>
        <taxon>Viridiplantae</taxon>
        <taxon>Streptophyta</taxon>
        <taxon>Embryophyta</taxon>
        <taxon>Tracheophyta</taxon>
        <taxon>Spermatophyta</taxon>
        <taxon>Magnoliopsida</taxon>
        <taxon>eudicotyledons</taxon>
        <taxon>Gunneridae</taxon>
        <taxon>Pentapetalae</taxon>
        <taxon>asterids</taxon>
        <taxon>campanulids</taxon>
        <taxon>Asterales</taxon>
        <taxon>Asteraceae</taxon>
        <taxon>Asteroideae</taxon>
        <taxon>Heliantheae alliance</taxon>
        <taxon>Millerieae</taxon>
        <taxon>Smallanthus</taxon>
    </lineage>
</organism>
<reference evidence="2" key="1">
    <citation type="journal article" date="2022" name="Mol. Ecol. Resour.">
        <title>The genomes of chicory, endive, great burdock and yacon provide insights into Asteraceae palaeo-polyploidization history and plant inulin production.</title>
        <authorList>
            <person name="Fan W."/>
            <person name="Wang S."/>
            <person name="Wang H."/>
            <person name="Wang A."/>
            <person name="Jiang F."/>
            <person name="Liu H."/>
            <person name="Zhao H."/>
            <person name="Xu D."/>
            <person name="Zhang Y."/>
        </authorList>
    </citation>
    <scope>NUCLEOTIDE SEQUENCE [LARGE SCALE GENOMIC DNA]</scope>
    <source>
        <strain evidence="2">cv. Yunnan</strain>
    </source>
</reference>
<dbReference type="Proteomes" id="UP001056120">
    <property type="component" value="Linkage Group LG03"/>
</dbReference>
<dbReference type="EMBL" id="CM042020">
    <property type="protein sequence ID" value="KAI3821451.1"/>
    <property type="molecule type" value="Genomic_DNA"/>
</dbReference>